<evidence type="ECO:0000256" key="4">
    <source>
        <dbReference type="ARBA" id="ARBA00022519"/>
    </source>
</evidence>
<dbReference type="InterPro" id="IPR007387">
    <property type="entry name" value="TRAP_DctQ"/>
</dbReference>
<evidence type="ECO:0000256" key="2">
    <source>
        <dbReference type="ARBA" id="ARBA00022448"/>
    </source>
</evidence>
<dbReference type="KEGG" id="pnp:IJ22_49170"/>
<reference evidence="11" key="1">
    <citation type="submission" date="2015-12" db="EMBL/GenBank/DDBJ databases">
        <title>Complete genome sequences of two moderately thermophilic Paenibacillus species.</title>
        <authorList>
            <person name="Butler R.III."/>
            <person name="Wang J."/>
            <person name="Stark B.C."/>
            <person name="Pombert J.-F."/>
        </authorList>
    </citation>
    <scope>NUCLEOTIDE SEQUENCE [LARGE SCALE GENOMIC DNA]</scope>
    <source>
        <strain evidence="11">32O-Y</strain>
    </source>
</reference>
<dbReference type="Pfam" id="PF04290">
    <property type="entry name" value="DctQ"/>
    <property type="match status" value="1"/>
</dbReference>
<accession>A0A0U2INS0</accession>
<keyword evidence="11" id="KW-1185">Reference proteome</keyword>
<evidence type="ECO:0000256" key="8">
    <source>
        <dbReference type="ARBA" id="ARBA00038436"/>
    </source>
</evidence>
<dbReference type="InterPro" id="IPR055348">
    <property type="entry name" value="DctQ"/>
</dbReference>
<keyword evidence="4" id="KW-0997">Cell inner membrane</keyword>
<organism evidence="10 11">
    <name type="scientific">Paenibacillus naphthalenovorans</name>
    <dbReference type="NCBI Taxonomy" id="162209"/>
    <lineage>
        <taxon>Bacteria</taxon>
        <taxon>Bacillati</taxon>
        <taxon>Bacillota</taxon>
        <taxon>Bacilli</taxon>
        <taxon>Bacillales</taxon>
        <taxon>Paenibacillaceae</taxon>
        <taxon>Paenibacillus</taxon>
    </lineage>
</organism>
<evidence type="ECO:0000256" key="1">
    <source>
        <dbReference type="ARBA" id="ARBA00004429"/>
    </source>
</evidence>
<dbReference type="AlphaFoldDB" id="A0A0U2INS0"/>
<dbReference type="EMBL" id="CP013652">
    <property type="protein sequence ID" value="ALS25179.1"/>
    <property type="molecule type" value="Genomic_DNA"/>
</dbReference>
<dbReference type="PANTHER" id="PTHR35011:SF2">
    <property type="entry name" value="2,3-DIKETO-L-GULONATE TRAP TRANSPORTER SMALL PERMEASE PROTEIN YIAM"/>
    <property type="match status" value="1"/>
</dbReference>
<gene>
    <name evidence="10" type="ORF">IJ22_49170</name>
</gene>
<sequence length="163" mass="18224">MLERIENTMARIEKAVVIIAFVVMLISIFLQVCFRAFGWPLLGTVDIGLLSICVLTFIGFGLAVYTKDHITIEVTDLLRSPRLRKVIHFLSEILMLTFSVALISIVYPFFTYIAESGEKTIELGIPIMLPIGALVIGAGLAIFHGVIQLLLMIREMRPTAEMR</sequence>
<evidence type="ECO:0000256" key="7">
    <source>
        <dbReference type="ARBA" id="ARBA00023136"/>
    </source>
</evidence>
<evidence type="ECO:0000256" key="5">
    <source>
        <dbReference type="ARBA" id="ARBA00022692"/>
    </source>
</evidence>
<feature type="domain" description="Tripartite ATP-independent periplasmic transporters DctQ component" evidence="9">
    <location>
        <begin position="24"/>
        <end position="154"/>
    </location>
</feature>
<proteinExistence type="inferred from homology"/>
<dbReference type="GO" id="GO:0005886">
    <property type="term" value="C:plasma membrane"/>
    <property type="evidence" value="ECO:0007669"/>
    <property type="project" value="UniProtKB-SubCell"/>
</dbReference>
<keyword evidence="5" id="KW-0812">Transmembrane</keyword>
<evidence type="ECO:0000259" key="9">
    <source>
        <dbReference type="Pfam" id="PF04290"/>
    </source>
</evidence>
<dbReference type="GO" id="GO:0015740">
    <property type="term" value="P:C4-dicarboxylate transport"/>
    <property type="evidence" value="ECO:0007669"/>
    <property type="project" value="TreeGrafter"/>
</dbReference>
<evidence type="ECO:0000313" key="10">
    <source>
        <dbReference type="EMBL" id="ALS25179.1"/>
    </source>
</evidence>
<protein>
    <submittedName>
        <fullName evidence="10">DctQ component of tripartite ATP-independent periplasmic transporter</fullName>
    </submittedName>
</protein>
<dbReference type="GO" id="GO:0022857">
    <property type="term" value="F:transmembrane transporter activity"/>
    <property type="evidence" value="ECO:0007669"/>
    <property type="project" value="TreeGrafter"/>
</dbReference>
<evidence type="ECO:0000256" key="6">
    <source>
        <dbReference type="ARBA" id="ARBA00022989"/>
    </source>
</evidence>
<reference evidence="10 11" key="2">
    <citation type="journal article" date="2016" name="Genome Announc.">
        <title>Complete Genome Sequences of Two Interactive Moderate Thermophiles, Paenibacillus napthalenovorans 32O-Y and Paenibacillus sp. 32O-W.</title>
        <authorList>
            <person name="Butler R.R.III."/>
            <person name="Wang J."/>
            <person name="Stark B.C."/>
            <person name="Pombert J.F."/>
        </authorList>
    </citation>
    <scope>NUCLEOTIDE SEQUENCE [LARGE SCALE GENOMIC DNA]</scope>
    <source>
        <strain evidence="10 11">32O-Y</strain>
    </source>
</reference>
<keyword evidence="6" id="KW-1133">Transmembrane helix</keyword>
<keyword evidence="2" id="KW-0813">Transport</keyword>
<evidence type="ECO:0000313" key="11">
    <source>
        <dbReference type="Proteomes" id="UP000061660"/>
    </source>
</evidence>
<dbReference type="PANTHER" id="PTHR35011">
    <property type="entry name" value="2,3-DIKETO-L-GULONATE TRAP TRANSPORTER SMALL PERMEASE PROTEIN YIAM"/>
    <property type="match status" value="1"/>
</dbReference>
<dbReference type="STRING" id="162209.IJ22_49170"/>
<comment type="subcellular location">
    <subcellularLocation>
        <location evidence="1">Cell inner membrane</location>
        <topology evidence="1">Multi-pass membrane protein</topology>
    </subcellularLocation>
</comment>
<keyword evidence="7" id="KW-0472">Membrane</keyword>
<comment type="similarity">
    <text evidence="8">Belongs to the TRAP transporter small permease family.</text>
</comment>
<keyword evidence="3" id="KW-1003">Cell membrane</keyword>
<dbReference type="PATRIC" id="fig|162209.4.peg.5195"/>
<name>A0A0U2INS0_9BACL</name>
<dbReference type="Proteomes" id="UP000061660">
    <property type="component" value="Chromosome"/>
</dbReference>
<evidence type="ECO:0000256" key="3">
    <source>
        <dbReference type="ARBA" id="ARBA00022475"/>
    </source>
</evidence>